<evidence type="ECO:0000313" key="13">
    <source>
        <dbReference type="Proteomes" id="UP000799441"/>
    </source>
</evidence>
<feature type="compositionally biased region" description="Low complexity" evidence="9">
    <location>
        <begin position="769"/>
        <end position="783"/>
    </location>
</feature>
<sequence length="1114" mass="118270">MGFKTLAFVYALGGVTFLPLLALLVILPAWFWLPKTDGLGTRSDGEGGSDALATSLEEDAADALHHEKDGREPEERGASGVFAVLRTYDFALASTALTSRSSGSGNVGGSGNTNDPNDNGELPAQSDSVYQAMYRSVFDRSNKNKDVNALRSEGDDGNPNDGGSRSRGKLNASRHLFYIVLRHGHLMLYSSSAQVEVKHVISLAHHTVSLSEGDESAPGQHTDQEPMQESDLFVKRSAILLTPTNSPHIRRVSSPRPFYLFIANCSDKEDFYHSLLAAQSQPPKPLSLQPEHLIKLQTNLHATTLSTSLTPETRALDAVLGRLFLALYRTDFICNHIKTKIERKIARVQKPAFIESVVCESVDLGDSAPVLSNLRLRDLNISGDMVISADVRYTGNFKLTLAALAKIDLGLGQRFKPRTMPLLLAGILKKLQGHVLVRIKPPPSNRLWVCFEQAPEMEVKIEPVVGVRQISYGFILRAIEGKIREVVAETLVKPNWDDVPFFDSSNLELRGGLWQQDRKDENLNGIGDTVAGTTDPALSTATIPTTTTSSAASSSIDLQSPAASVMSAPISAAQQASNISLKRRSVASLPVEQLSRSPPKDTSPRPIRSPSFAASAASPSAPSVALDDFSAESVRGDDMPAQSKRWRTWAASGAAVQARKDAKEAIRDLKDRTMKQNGDSTISDAQQNASPEELRQEDERAGSPEEGPTIKPFGIDPPPRKGSDGQGSRPVSTLSTTSRSQSIDADTGSSLDDVDFQTLWQSGRMTTDNSSSSQNPSAKSAPSGPRSNANPRAKALLAATTAATSAAKAWYANRKSPQPNTPLNSPQPQANVNPSSSSLSISTDTSIGGSPASIPARGTQQRRTSSVSGQSIQDGPYGRGQPLPPPGTPLPGPEKERSGWSLNGMGGAAAGLIGGAGGRSLKRKPVLPARRPVATTTPSASSERGAVDVGALDVPPEKQDAGGTSRVSGEFGPWAENAGLEDAGSSADDLTPHVSAEVAATEDASGVAPLGQSEPGNTTVNQPKPSTDSSEKKIPPPLPVRPPNAIHRAWDNSPVQASRRTSTTESARRSSRSLRSETARDLHARVEDAGSDEVLNIPAPLIGAADEAASARES</sequence>
<feature type="compositionally biased region" description="Low complexity" evidence="9">
    <location>
        <begin position="793"/>
        <end position="809"/>
    </location>
</feature>
<evidence type="ECO:0000256" key="6">
    <source>
        <dbReference type="ARBA" id="ARBA00023055"/>
    </source>
</evidence>
<dbReference type="GO" id="GO:0015914">
    <property type="term" value="P:phospholipid transport"/>
    <property type="evidence" value="ECO:0007669"/>
    <property type="project" value="TreeGrafter"/>
</dbReference>
<feature type="compositionally biased region" description="Polar residues" evidence="9">
    <location>
        <begin position="815"/>
        <end position="834"/>
    </location>
</feature>
<dbReference type="GO" id="GO:0005789">
    <property type="term" value="C:endoplasmic reticulum membrane"/>
    <property type="evidence" value="ECO:0007669"/>
    <property type="project" value="UniProtKB-SubCell"/>
</dbReference>
<keyword evidence="13" id="KW-1185">Reference proteome</keyword>
<dbReference type="PANTHER" id="PTHR13466">
    <property type="entry name" value="TEX2 PROTEIN-RELATED"/>
    <property type="match status" value="1"/>
</dbReference>
<evidence type="ECO:0000256" key="1">
    <source>
        <dbReference type="ARBA" id="ARBA00004586"/>
    </source>
</evidence>
<feature type="compositionally biased region" description="Polar residues" evidence="9">
    <location>
        <begin position="858"/>
        <end position="873"/>
    </location>
</feature>
<evidence type="ECO:0000256" key="2">
    <source>
        <dbReference type="ARBA" id="ARBA00022448"/>
    </source>
</evidence>
<gene>
    <name evidence="12" type="ORF">K431DRAFT_281602</name>
</gene>
<keyword evidence="6" id="KW-0445">Lipid transport</keyword>
<feature type="region of interest" description="Disordered" evidence="9">
    <location>
        <begin position="589"/>
        <end position="624"/>
    </location>
</feature>
<dbReference type="PANTHER" id="PTHR13466:SF19">
    <property type="entry name" value="NUCLEUS-VACUOLE JUNCTION PROTEIN 2"/>
    <property type="match status" value="1"/>
</dbReference>
<evidence type="ECO:0000256" key="7">
    <source>
        <dbReference type="ARBA" id="ARBA00023121"/>
    </source>
</evidence>
<evidence type="ECO:0000256" key="5">
    <source>
        <dbReference type="ARBA" id="ARBA00022989"/>
    </source>
</evidence>
<proteinExistence type="predicted"/>
<dbReference type="InterPro" id="IPR031468">
    <property type="entry name" value="SMP_LBD"/>
</dbReference>
<dbReference type="OrthoDB" id="26740at2759"/>
<protein>
    <recommendedName>
        <fullName evidence="11">SMP-LTD domain-containing protein</fullName>
    </recommendedName>
</protein>
<keyword evidence="7" id="KW-0446">Lipid-binding</keyword>
<accession>A0A9P4QGV2</accession>
<feature type="region of interest" description="Disordered" evidence="9">
    <location>
        <begin position="99"/>
        <end position="124"/>
    </location>
</feature>
<dbReference type="Proteomes" id="UP000799441">
    <property type="component" value="Unassembled WGS sequence"/>
</dbReference>
<organism evidence="12 13">
    <name type="scientific">Polychaeton citri CBS 116435</name>
    <dbReference type="NCBI Taxonomy" id="1314669"/>
    <lineage>
        <taxon>Eukaryota</taxon>
        <taxon>Fungi</taxon>
        <taxon>Dikarya</taxon>
        <taxon>Ascomycota</taxon>
        <taxon>Pezizomycotina</taxon>
        <taxon>Dothideomycetes</taxon>
        <taxon>Dothideomycetidae</taxon>
        <taxon>Capnodiales</taxon>
        <taxon>Capnodiaceae</taxon>
        <taxon>Polychaeton</taxon>
    </lineage>
</organism>
<feature type="region of interest" description="Disordered" evidence="9">
    <location>
        <begin position="524"/>
        <end position="554"/>
    </location>
</feature>
<evidence type="ECO:0000256" key="8">
    <source>
        <dbReference type="ARBA" id="ARBA00023136"/>
    </source>
</evidence>
<dbReference type="CDD" id="cd21675">
    <property type="entry name" value="SMP_TEX2"/>
    <property type="match status" value="1"/>
</dbReference>
<feature type="domain" description="SMP-LTD" evidence="11">
    <location>
        <begin position="312"/>
        <end position="502"/>
    </location>
</feature>
<keyword evidence="2" id="KW-0813">Transport</keyword>
<keyword evidence="3 10" id="KW-0812">Transmembrane</keyword>
<dbReference type="GO" id="GO:1990456">
    <property type="term" value="P:mitochondrion-endoplasmic reticulum membrane tethering"/>
    <property type="evidence" value="ECO:0007669"/>
    <property type="project" value="TreeGrafter"/>
</dbReference>
<feature type="compositionally biased region" description="Polar residues" evidence="9">
    <location>
        <begin position="729"/>
        <end position="750"/>
    </location>
</feature>
<dbReference type="EMBL" id="MU003770">
    <property type="protein sequence ID" value="KAF2724646.1"/>
    <property type="molecule type" value="Genomic_DNA"/>
</dbReference>
<evidence type="ECO:0000256" key="3">
    <source>
        <dbReference type="ARBA" id="ARBA00022692"/>
    </source>
</evidence>
<keyword evidence="4" id="KW-0256">Endoplasmic reticulum</keyword>
<feature type="compositionally biased region" description="Low complexity" evidence="9">
    <location>
        <begin position="536"/>
        <end position="554"/>
    </location>
</feature>
<evidence type="ECO:0000259" key="11">
    <source>
        <dbReference type="PROSITE" id="PS51847"/>
    </source>
</evidence>
<dbReference type="AlphaFoldDB" id="A0A9P4QGV2"/>
<evidence type="ECO:0000256" key="4">
    <source>
        <dbReference type="ARBA" id="ARBA00022824"/>
    </source>
</evidence>
<feature type="compositionally biased region" description="Polar residues" evidence="9">
    <location>
        <begin position="675"/>
        <end position="690"/>
    </location>
</feature>
<keyword evidence="8 10" id="KW-0472">Membrane</keyword>
<dbReference type="PROSITE" id="PS51847">
    <property type="entry name" value="SMP"/>
    <property type="match status" value="1"/>
</dbReference>
<feature type="compositionally biased region" description="Basic and acidic residues" evidence="9">
    <location>
        <begin position="141"/>
        <end position="154"/>
    </location>
</feature>
<name>A0A9P4QGV2_9PEZI</name>
<feature type="compositionally biased region" description="Polar residues" evidence="9">
    <location>
        <begin position="1014"/>
        <end position="1028"/>
    </location>
</feature>
<dbReference type="GO" id="GO:0008289">
    <property type="term" value="F:lipid binding"/>
    <property type="evidence" value="ECO:0007669"/>
    <property type="project" value="UniProtKB-KW"/>
</dbReference>
<evidence type="ECO:0000256" key="9">
    <source>
        <dbReference type="SAM" id="MobiDB-lite"/>
    </source>
</evidence>
<evidence type="ECO:0000256" key="10">
    <source>
        <dbReference type="SAM" id="Phobius"/>
    </source>
</evidence>
<feature type="compositionally biased region" description="Basic and acidic residues" evidence="9">
    <location>
        <begin position="692"/>
        <end position="703"/>
    </location>
</feature>
<feature type="transmembrane region" description="Helical" evidence="10">
    <location>
        <begin position="7"/>
        <end position="33"/>
    </location>
</feature>
<reference evidence="12" key="1">
    <citation type="journal article" date="2020" name="Stud. Mycol.">
        <title>101 Dothideomycetes genomes: a test case for predicting lifestyles and emergence of pathogens.</title>
        <authorList>
            <person name="Haridas S."/>
            <person name="Albert R."/>
            <person name="Binder M."/>
            <person name="Bloem J."/>
            <person name="Labutti K."/>
            <person name="Salamov A."/>
            <person name="Andreopoulos B."/>
            <person name="Baker S."/>
            <person name="Barry K."/>
            <person name="Bills G."/>
            <person name="Bluhm B."/>
            <person name="Cannon C."/>
            <person name="Castanera R."/>
            <person name="Culley D."/>
            <person name="Daum C."/>
            <person name="Ezra D."/>
            <person name="Gonzalez J."/>
            <person name="Henrissat B."/>
            <person name="Kuo A."/>
            <person name="Liang C."/>
            <person name="Lipzen A."/>
            <person name="Lutzoni F."/>
            <person name="Magnuson J."/>
            <person name="Mondo S."/>
            <person name="Nolan M."/>
            <person name="Ohm R."/>
            <person name="Pangilinan J."/>
            <person name="Park H.-J."/>
            <person name="Ramirez L."/>
            <person name="Alfaro M."/>
            <person name="Sun H."/>
            <person name="Tritt A."/>
            <person name="Yoshinaga Y."/>
            <person name="Zwiers L.-H."/>
            <person name="Turgeon B."/>
            <person name="Goodwin S."/>
            <person name="Spatafora J."/>
            <person name="Crous P."/>
            <person name="Grigoriev I."/>
        </authorList>
    </citation>
    <scope>NUCLEOTIDE SEQUENCE</scope>
    <source>
        <strain evidence="12">CBS 116435</strain>
    </source>
</reference>
<keyword evidence="5 10" id="KW-1133">Transmembrane helix</keyword>
<comment type="subcellular location">
    <subcellularLocation>
        <location evidence="1">Endoplasmic reticulum membrane</location>
    </subcellularLocation>
</comment>
<feature type="region of interest" description="Disordered" evidence="9">
    <location>
        <begin position="671"/>
        <end position="1094"/>
    </location>
</feature>
<feature type="compositionally biased region" description="Low complexity" evidence="9">
    <location>
        <begin position="604"/>
        <end position="623"/>
    </location>
</feature>
<feature type="region of interest" description="Disordered" evidence="9">
    <location>
        <begin position="141"/>
        <end position="168"/>
    </location>
</feature>
<evidence type="ECO:0000313" key="12">
    <source>
        <dbReference type="EMBL" id="KAF2724646.1"/>
    </source>
</evidence>
<dbReference type="GO" id="GO:0032865">
    <property type="term" value="C:ERMES complex"/>
    <property type="evidence" value="ECO:0007669"/>
    <property type="project" value="TreeGrafter"/>
</dbReference>
<feature type="compositionally biased region" description="Gly residues" evidence="9">
    <location>
        <begin position="904"/>
        <end position="918"/>
    </location>
</feature>
<feature type="compositionally biased region" description="Polar residues" evidence="9">
    <location>
        <begin position="758"/>
        <end position="768"/>
    </location>
</feature>
<feature type="compositionally biased region" description="Pro residues" evidence="9">
    <location>
        <begin position="882"/>
        <end position="892"/>
    </location>
</feature>
<feature type="compositionally biased region" description="Basic and acidic residues" evidence="9">
    <location>
        <begin position="1074"/>
        <end position="1088"/>
    </location>
</feature>
<comment type="caution">
    <text evidence="12">The sequence shown here is derived from an EMBL/GenBank/DDBJ whole genome shotgun (WGS) entry which is preliminary data.</text>
</comment>
<feature type="compositionally biased region" description="Low complexity" evidence="9">
    <location>
        <begin position="835"/>
        <end position="850"/>
    </location>
</feature>